<name>A0A8I2YPZ2_9AGAM</name>
<dbReference type="SUPFAM" id="SSF46767">
    <property type="entry name" value="Methylated DNA-protein cysteine methyltransferase, C-terminal domain"/>
    <property type="match status" value="1"/>
</dbReference>
<gene>
    <name evidence="1" type="ORF">JVT61DRAFT_3561</name>
</gene>
<dbReference type="Proteomes" id="UP000683000">
    <property type="component" value="Unassembled WGS sequence"/>
</dbReference>
<protein>
    <recommendedName>
        <fullName evidence="3">Methylated-DNA-[protein]-cysteine S-methyltransferase DNA binding domain-containing protein</fullName>
    </recommendedName>
</protein>
<organism evidence="1 2">
    <name type="scientific">Boletus reticuloceps</name>
    <dbReference type="NCBI Taxonomy" id="495285"/>
    <lineage>
        <taxon>Eukaryota</taxon>
        <taxon>Fungi</taxon>
        <taxon>Dikarya</taxon>
        <taxon>Basidiomycota</taxon>
        <taxon>Agaricomycotina</taxon>
        <taxon>Agaricomycetes</taxon>
        <taxon>Agaricomycetidae</taxon>
        <taxon>Boletales</taxon>
        <taxon>Boletineae</taxon>
        <taxon>Boletaceae</taxon>
        <taxon>Boletoideae</taxon>
        <taxon>Boletus</taxon>
    </lineage>
</organism>
<dbReference type="Gene3D" id="1.10.10.10">
    <property type="entry name" value="Winged helix-like DNA-binding domain superfamily/Winged helix DNA-binding domain"/>
    <property type="match status" value="1"/>
</dbReference>
<dbReference type="AlphaFoldDB" id="A0A8I2YPZ2"/>
<reference evidence="1" key="1">
    <citation type="submission" date="2021-03" db="EMBL/GenBank/DDBJ databases">
        <title>Evolutionary innovations through gain and loss of genes in the ectomycorrhizal Boletales.</title>
        <authorList>
            <person name="Wu G."/>
            <person name="Miyauchi S."/>
            <person name="Morin E."/>
            <person name="Yang Z.-L."/>
            <person name="Xu J."/>
            <person name="Martin F.M."/>
        </authorList>
    </citation>
    <scope>NUCLEOTIDE SEQUENCE</scope>
    <source>
        <strain evidence="1">BR01</strain>
    </source>
</reference>
<accession>A0A8I2YPZ2</accession>
<dbReference type="EMBL" id="JAGFBS010000015">
    <property type="protein sequence ID" value="KAG6375332.1"/>
    <property type="molecule type" value="Genomic_DNA"/>
</dbReference>
<evidence type="ECO:0000313" key="1">
    <source>
        <dbReference type="EMBL" id="KAG6375332.1"/>
    </source>
</evidence>
<dbReference type="OrthoDB" id="1907495at2759"/>
<dbReference type="InterPro" id="IPR036388">
    <property type="entry name" value="WH-like_DNA-bd_sf"/>
</dbReference>
<keyword evidence="2" id="KW-1185">Reference proteome</keyword>
<evidence type="ECO:0000313" key="2">
    <source>
        <dbReference type="Proteomes" id="UP000683000"/>
    </source>
</evidence>
<dbReference type="InterPro" id="IPR036217">
    <property type="entry name" value="MethylDNA_cys_MeTrfase_DNAb"/>
</dbReference>
<comment type="caution">
    <text evidence="1">The sequence shown here is derived from an EMBL/GenBank/DDBJ whole genome shotgun (WGS) entry which is preliminary data.</text>
</comment>
<evidence type="ECO:0008006" key="3">
    <source>
        <dbReference type="Google" id="ProtNLM"/>
    </source>
</evidence>
<sequence length="167" mass="18122">MAAHHPQPVGTTCCCTLIPNTTLASAGTVEYPLDGPARATFLTRDGKVSASLFCSAVPCTHPPIRPRHRIGLEQKVTEHHWAVYDFARTIPCGRVTTYGALCKALGKGSPRSGAFRQTARMPCPGLRFGLVFFYAHISRCSSSLTFWLDASWLCAAAQSIRAIRTLS</sequence>
<proteinExistence type="predicted"/>